<reference evidence="1" key="1">
    <citation type="journal article" date="2021" name="Proc. Natl. Acad. Sci. U.S.A.">
        <title>A Catalog of Tens of Thousands of Viruses from Human Metagenomes Reveals Hidden Associations with Chronic Diseases.</title>
        <authorList>
            <person name="Tisza M.J."/>
            <person name="Buck C.B."/>
        </authorList>
    </citation>
    <scope>NUCLEOTIDE SEQUENCE</scope>
    <source>
        <strain evidence="1">CtnFo11</strain>
    </source>
</reference>
<organism evidence="1">
    <name type="scientific">Siphoviridae sp. ctnFo11</name>
    <dbReference type="NCBI Taxonomy" id="2826454"/>
    <lineage>
        <taxon>Viruses</taxon>
        <taxon>Duplodnaviria</taxon>
        <taxon>Heunggongvirae</taxon>
        <taxon>Uroviricota</taxon>
        <taxon>Caudoviricetes</taxon>
    </lineage>
</organism>
<accession>A0A8S5N4N1</accession>
<protein>
    <submittedName>
        <fullName evidence="1">RNA polymerase subunit</fullName>
    </submittedName>
</protein>
<name>A0A8S5N4N1_9CAUD</name>
<proteinExistence type="predicted"/>
<evidence type="ECO:0000313" key="1">
    <source>
        <dbReference type="EMBL" id="DAD89645.1"/>
    </source>
</evidence>
<sequence length="76" mass="8961">MMKCRECGKMLPQEQIIDICLDCSRKNMQKLFRDDPELKDAFRETIEELRKPENVKKMVDGACRVVNAINKMRDGR</sequence>
<dbReference type="EMBL" id="BK015066">
    <property type="protein sequence ID" value="DAD89645.1"/>
    <property type="molecule type" value="Genomic_DNA"/>
</dbReference>